<protein>
    <submittedName>
        <fullName evidence="1">Uncharacterized protein</fullName>
    </submittedName>
</protein>
<dbReference type="Proteomes" id="UP001266305">
    <property type="component" value="Unassembled WGS sequence"/>
</dbReference>
<accession>A0ABQ9VGT1</accession>
<name>A0ABQ9VGT1_SAGOE</name>
<proteinExistence type="predicted"/>
<feature type="non-terminal residue" evidence="1">
    <location>
        <position position="1"/>
    </location>
</feature>
<keyword evidence="2" id="KW-1185">Reference proteome</keyword>
<sequence length="67" mass="7649">HLLHFGSNVEHVDEDSGEAVEISDHFNSSINISATVSKERNQMNLEKNFRLLIFGLAEGWRWIPAQL</sequence>
<dbReference type="EMBL" id="JASSZA010000006">
    <property type="protein sequence ID" value="KAK2108381.1"/>
    <property type="molecule type" value="Genomic_DNA"/>
</dbReference>
<organism evidence="1 2">
    <name type="scientific">Saguinus oedipus</name>
    <name type="common">Cotton-top tamarin</name>
    <name type="synonym">Oedipomidas oedipus</name>
    <dbReference type="NCBI Taxonomy" id="9490"/>
    <lineage>
        <taxon>Eukaryota</taxon>
        <taxon>Metazoa</taxon>
        <taxon>Chordata</taxon>
        <taxon>Craniata</taxon>
        <taxon>Vertebrata</taxon>
        <taxon>Euteleostomi</taxon>
        <taxon>Mammalia</taxon>
        <taxon>Eutheria</taxon>
        <taxon>Euarchontoglires</taxon>
        <taxon>Primates</taxon>
        <taxon>Haplorrhini</taxon>
        <taxon>Platyrrhini</taxon>
        <taxon>Cebidae</taxon>
        <taxon>Callitrichinae</taxon>
        <taxon>Saguinus</taxon>
    </lineage>
</organism>
<evidence type="ECO:0000313" key="1">
    <source>
        <dbReference type="EMBL" id="KAK2108381.1"/>
    </source>
</evidence>
<gene>
    <name evidence="1" type="ORF">P7K49_013546</name>
</gene>
<comment type="caution">
    <text evidence="1">The sequence shown here is derived from an EMBL/GenBank/DDBJ whole genome shotgun (WGS) entry which is preliminary data.</text>
</comment>
<evidence type="ECO:0000313" key="2">
    <source>
        <dbReference type="Proteomes" id="UP001266305"/>
    </source>
</evidence>
<reference evidence="1 2" key="1">
    <citation type="submission" date="2023-05" db="EMBL/GenBank/DDBJ databases">
        <title>B98-5 Cell Line De Novo Hybrid Assembly: An Optical Mapping Approach.</title>
        <authorList>
            <person name="Kananen K."/>
            <person name="Auerbach J.A."/>
            <person name="Kautto E."/>
            <person name="Blachly J.S."/>
        </authorList>
    </citation>
    <scope>NUCLEOTIDE SEQUENCE [LARGE SCALE GENOMIC DNA]</scope>
    <source>
        <strain evidence="1">B95-8</strain>
        <tissue evidence="1">Cell line</tissue>
    </source>
</reference>